<dbReference type="AlphaFoldDB" id="A0A178UK69"/>
<sequence>MWHIATELCYQQHEKETIPEGYDEQRKHYSNREFSKIISDYMMYLLILQPGLMSEVAGIGKIRFRDTLAETHKFFQRKRIYNMGVNLATEYILDVNSEIEPVDVKGDRSKSVLFDASRLAKDLTRMEKTHKKDKWEILSKVWVELLCYAACHCDSTAHVEQLSRGGELINFVWLLMAHFGLTDQFQINKGDARAKLIIGE</sequence>
<gene>
    <name evidence="1" type="ordered locus">AXX17_At5g43850</name>
</gene>
<comment type="caution">
    <text evidence="1">The sequence shown here is derived from an EMBL/GenBank/DDBJ whole genome shotgun (WGS) entry which is preliminary data.</text>
</comment>
<dbReference type="Proteomes" id="UP000078284">
    <property type="component" value="Chromosome 5"/>
</dbReference>
<dbReference type="InterPro" id="IPR007658">
    <property type="entry name" value="DUF594"/>
</dbReference>
<dbReference type="PANTHER" id="PTHR31325">
    <property type="entry name" value="OS01G0798800 PROTEIN-RELATED"/>
    <property type="match status" value="1"/>
</dbReference>
<accession>A0A178UK69</accession>
<protein>
    <recommendedName>
        <fullName evidence="3">DUF4220 domain-containing protein</fullName>
    </recommendedName>
</protein>
<dbReference type="EMBL" id="LUHQ01000005">
    <property type="protein sequence ID" value="OAO94149.1"/>
    <property type="molecule type" value="Genomic_DNA"/>
</dbReference>
<dbReference type="Pfam" id="PF04578">
    <property type="entry name" value="DUF594"/>
    <property type="match status" value="1"/>
</dbReference>
<reference evidence="2" key="1">
    <citation type="journal article" date="2016" name="Proc. Natl. Acad. Sci. U.S.A.">
        <title>Chromosome-level assembly of Arabidopsis thaliana Ler reveals the extent of translocation and inversion polymorphisms.</title>
        <authorList>
            <person name="Zapata L."/>
            <person name="Ding J."/>
            <person name="Willing E.M."/>
            <person name="Hartwig B."/>
            <person name="Bezdan D."/>
            <person name="Jiao W.B."/>
            <person name="Patel V."/>
            <person name="Velikkakam James G."/>
            <person name="Koornneef M."/>
            <person name="Ossowski S."/>
            <person name="Schneeberger K."/>
        </authorList>
    </citation>
    <scope>NUCLEOTIDE SEQUENCE [LARGE SCALE GENOMIC DNA]</scope>
    <source>
        <strain evidence="2">cv. Landsberg erecta</strain>
    </source>
</reference>
<evidence type="ECO:0000313" key="2">
    <source>
        <dbReference type="Proteomes" id="UP000078284"/>
    </source>
</evidence>
<evidence type="ECO:0000313" key="1">
    <source>
        <dbReference type="EMBL" id="OAO94149.1"/>
    </source>
</evidence>
<name>A0A178UK69_ARATH</name>
<proteinExistence type="predicted"/>
<evidence type="ECO:0008006" key="3">
    <source>
        <dbReference type="Google" id="ProtNLM"/>
    </source>
</evidence>
<organism evidence="1 2">
    <name type="scientific">Arabidopsis thaliana</name>
    <name type="common">Mouse-ear cress</name>
    <dbReference type="NCBI Taxonomy" id="3702"/>
    <lineage>
        <taxon>Eukaryota</taxon>
        <taxon>Viridiplantae</taxon>
        <taxon>Streptophyta</taxon>
        <taxon>Embryophyta</taxon>
        <taxon>Tracheophyta</taxon>
        <taxon>Spermatophyta</taxon>
        <taxon>Magnoliopsida</taxon>
        <taxon>eudicotyledons</taxon>
        <taxon>Gunneridae</taxon>
        <taxon>Pentapetalae</taxon>
        <taxon>rosids</taxon>
        <taxon>malvids</taxon>
        <taxon>Brassicales</taxon>
        <taxon>Brassicaceae</taxon>
        <taxon>Camelineae</taxon>
        <taxon>Arabidopsis</taxon>
    </lineage>
</organism>